<keyword evidence="2" id="KW-0325">Glycoprotein</keyword>
<reference evidence="4" key="1">
    <citation type="journal article" date="2023" name="Insect Mol. Biol.">
        <title>Genome sequencing provides insights into the evolution of gene families encoding plant cell wall-degrading enzymes in longhorned beetles.</title>
        <authorList>
            <person name="Shin N.R."/>
            <person name="Okamura Y."/>
            <person name="Kirsch R."/>
            <person name="Pauchet Y."/>
        </authorList>
    </citation>
    <scope>NUCLEOTIDE SEQUENCE</scope>
    <source>
        <strain evidence="4">AMC_N1</strain>
    </source>
</reference>
<keyword evidence="1 3" id="KW-0732">Signal</keyword>
<name>A0AAV8YRX0_9CUCU</name>
<gene>
    <name evidence="4" type="ORF">NQ318_005772</name>
</gene>
<dbReference type="InterPro" id="IPR045860">
    <property type="entry name" value="Snake_toxin-like_sf"/>
</dbReference>
<evidence type="ECO:0000313" key="5">
    <source>
        <dbReference type="Proteomes" id="UP001162162"/>
    </source>
</evidence>
<evidence type="ECO:0000256" key="3">
    <source>
        <dbReference type="SAM" id="SignalP"/>
    </source>
</evidence>
<dbReference type="SUPFAM" id="SSF57302">
    <property type="entry name" value="Snake toxin-like"/>
    <property type="match status" value="1"/>
</dbReference>
<proteinExistence type="predicted"/>
<dbReference type="GO" id="GO:0032222">
    <property type="term" value="P:regulation of synaptic transmission, cholinergic"/>
    <property type="evidence" value="ECO:0007669"/>
    <property type="project" value="InterPro"/>
</dbReference>
<dbReference type="Pfam" id="PF17064">
    <property type="entry name" value="QVR"/>
    <property type="match status" value="1"/>
</dbReference>
<comment type="caution">
    <text evidence="4">The sequence shown here is derived from an EMBL/GenBank/DDBJ whole genome shotgun (WGS) entry which is preliminary data.</text>
</comment>
<sequence length="119" mass="13310">MTAPVYLLVFALAFISDKGYAQLKCYSCEGGPLTGCAKVSQLGITEDCVGKNAQCYEAYIDYQNGVMPMIQRRCWTTSANSDATDFCKSFNNPNGKLRECRTCKRDNCNTDIYYPPRRG</sequence>
<dbReference type="GO" id="GO:0030431">
    <property type="term" value="P:sleep"/>
    <property type="evidence" value="ECO:0007669"/>
    <property type="project" value="InterPro"/>
</dbReference>
<organism evidence="4 5">
    <name type="scientific">Aromia moschata</name>
    <dbReference type="NCBI Taxonomy" id="1265417"/>
    <lineage>
        <taxon>Eukaryota</taxon>
        <taxon>Metazoa</taxon>
        <taxon>Ecdysozoa</taxon>
        <taxon>Arthropoda</taxon>
        <taxon>Hexapoda</taxon>
        <taxon>Insecta</taxon>
        <taxon>Pterygota</taxon>
        <taxon>Neoptera</taxon>
        <taxon>Endopterygota</taxon>
        <taxon>Coleoptera</taxon>
        <taxon>Polyphaga</taxon>
        <taxon>Cucujiformia</taxon>
        <taxon>Chrysomeloidea</taxon>
        <taxon>Cerambycidae</taxon>
        <taxon>Cerambycinae</taxon>
        <taxon>Callichromatini</taxon>
        <taxon>Aromia</taxon>
    </lineage>
</organism>
<dbReference type="Proteomes" id="UP001162162">
    <property type="component" value="Unassembled WGS sequence"/>
</dbReference>
<accession>A0AAV8YRX0</accession>
<evidence type="ECO:0000256" key="2">
    <source>
        <dbReference type="ARBA" id="ARBA00023180"/>
    </source>
</evidence>
<dbReference type="EMBL" id="JAPWTK010000050">
    <property type="protein sequence ID" value="KAJ8954177.1"/>
    <property type="molecule type" value="Genomic_DNA"/>
</dbReference>
<dbReference type="AlphaFoldDB" id="A0AAV8YRX0"/>
<feature type="chain" id="PRO_5043653466" description="Sodefrin-like factor" evidence="3">
    <location>
        <begin position="22"/>
        <end position="119"/>
    </location>
</feature>
<dbReference type="InterPro" id="IPR031424">
    <property type="entry name" value="QVR-like"/>
</dbReference>
<keyword evidence="5" id="KW-1185">Reference proteome</keyword>
<evidence type="ECO:0008006" key="6">
    <source>
        <dbReference type="Google" id="ProtNLM"/>
    </source>
</evidence>
<feature type="signal peptide" evidence="3">
    <location>
        <begin position="1"/>
        <end position="21"/>
    </location>
</feature>
<protein>
    <recommendedName>
        <fullName evidence="6">Sodefrin-like factor</fullName>
    </recommendedName>
</protein>
<evidence type="ECO:0000313" key="4">
    <source>
        <dbReference type="EMBL" id="KAJ8954177.1"/>
    </source>
</evidence>
<evidence type="ECO:0000256" key="1">
    <source>
        <dbReference type="ARBA" id="ARBA00022729"/>
    </source>
</evidence>